<evidence type="ECO:0000256" key="18">
    <source>
        <dbReference type="SAM" id="MobiDB-lite"/>
    </source>
</evidence>
<keyword evidence="8 17" id="KW-0732">Signal</keyword>
<dbReference type="KEGG" id="xla:108708628"/>
<dbReference type="InterPro" id="IPR039787">
    <property type="entry name" value="ENDOU"/>
</dbReference>
<keyword evidence="13" id="KW-1015">Disulfide bond</keyword>
<comment type="catalytic activity">
    <reaction evidence="16">
        <text>ribonucleotidyl-uridine-RNA = a 5'-end dephospho-uridine-RNA + a 3'-end 2',3'-cyclophospho-ribonucleotide-RNA</text>
        <dbReference type="Rhea" id="RHEA:67792"/>
        <dbReference type="Rhea" id="RHEA-COMP:10464"/>
        <dbReference type="Rhea" id="RHEA-COMP:17354"/>
        <dbReference type="Rhea" id="RHEA-COMP:17356"/>
        <dbReference type="ChEBI" id="CHEBI:83064"/>
        <dbReference type="ChEBI" id="CHEBI:173117"/>
        <dbReference type="ChEBI" id="CHEBI:173224"/>
    </reaction>
    <physiologicalReaction direction="left-to-right" evidence="16">
        <dbReference type="Rhea" id="RHEA:67793"/>
    </physiologicalReaction>
</comment>
<dbReference type="PaxDb" id="8355-A0A1L8HIC8"/>
<dbReference type="SMART" id="SM00201">
    <property type="entry name" value="SO"/>
    <property type="match status" value="2"/>
</dbReference>
<dbReference type="InterPro" id="IPR020436">
    <property type="entry name" value="SMB_chordata"/>
</dbReference>
<dbReference type="Bgee" id="108708628">
    <property type="expression patterns" value="Expressed in zone of skin and 4 other cell types or tissues"/>
</dbReference>
<evidence type="ECO:0000256" key="15">
    <source>
        <dbReference type="ARBA" id="ARBA00023239"/>
    </source>
</evidence>
<evidence type="ECO:0000256" key="5">
    <source>
        <dbReference type="ARBA" id="ARBA00022525"/>
    </source>
</evidence>
<dbReference type="Proteomes" id="UP000186698">
    <property type="component" value="Chromosome 2L"/>
</dbReference>
<dbReference type="GeneID" id="108708628"/>
<dbReference type="InterPro" id="IPR036024">
    <property type="entry name" value="Somatomedin_B-like_dom_sf"/>
</dbReference>
<keyword evidence="5" id="KW-0964">Secreted</keyword>
<dbReference type="PROSITE" id="PS00524">
    <property type="entry name" value="SMB_1"/>
    <property type="match status" value="1"/>
</dbReference>
<keyword evidence="6 17" id="KW-0540">Nuclease</keyword>
<organism evidence="21 22">
    <name type="scientific">Xenopus laevis</name>
    <name type="common">African clawed frog</name>
    <dbReference type="NCBI Taxonomy" id="8355"/>
    <lineage>
        <taxon>Eukaryota</taxon>
        <taxon>Metazoa</taxon>
        <taxon>Chordata</taxon>
        <taxon>Craniata</taxon>
        <taxon>Vertebrata</taxon>
        <taxon>Euteleostomi</taxon>
        <taxon>Amphibia</taxon>
        <taxon>Batrachia</taxon>
        <taxon>Anura</taxon>
        <taxon>Pipoidea</taxon>
        <taxon>Pipidae</taxon>
        <taxon>Xenopodinae</taxon>
        <taxon>Xenopus</taxon>
        <taxon>Xenopus</taxon>
    </lineage>
</organism>
<dbReference type="EC" id="4.6.1.-" evidence="17"/>
<dbReference type="GO" id="GO:0016829">
    <property type="term" value="F:lyase activity"/>
    <property type="evidence" value="ECO:0007669"/>
    <property type="project" value="UniProtKB-KW"/>
</dbReference>
<evidence type="ECO:0000259" key="19">
    <source>
        <dbReference type="PROSITE" id="PS50958"/>
    </source>
</evidence>
<dbReference type="AGR" id="Xenbase:XB-GENE-6486962"/>
<dbReference type="GO" id="GO:0004521">
    <property type="term" value="F:RNA endonuclease activity"/>
    <property type="evidence" value="ECO:0000318"/>
    <property type="project" value="GO_Central"/>
</dbReference>
<dbReference type="PROSITE" id="PS51959">
    <property type="entry name" value="ENDOU"/>
    <property type="match status" value="1"/>
</dbReference>
<evidence type="ECO:0000256" key="10">
    <source>
        <dbReference type="ARBA" id="ARBA00022759"/>
    </source>
</evidence>
<feature type="domain" description="EndoU" evidence="20">
    <location>
        <begin position="165"/>
        <end position="433"/>
    </location>
</feature>
<evidence type="ECO:0000256" key="7">
    <source>
        <dbReference type="ARBA" id="ARBA00022723"/>
    </source>
</evidence>
<dbReference type="OrthoDB" id="430326at2759"/>
<dbReference type="PRINTS" id="PR00022">
    <property type="entry name" value="SOMATOMEDINB"/>
</dbReference>
<sequence length="433" mass="49163">MRNLQLLLVLSIGTAILAFDTCPSDRCEDSCKNRCGDKPSKSFGCQCNEKCEQFDDCCHDYHLCLYKDASLDESSHHSKSVKDASLDESSHHSKSDRSCKGKCTEKYNKKNSCHCSKKCKKFDNCCSDYETVCGGKASSKDNTGSSSSIRDGGSSKSCSSGTDISNDEIKAVSEKLYKLDVNKAGESDIILNKQDKAHNTREKEDLCDEPLYKYVNEKLFTRPTYAAFIALLDNYDRKTGIDETYCDAEIKEQEHFLQEIMKTKLLKELYSFFQSKGLYKTEKEFVKDLQQMWFGLYSRSTGADSSGFEHVFVGEVKKGIVSGFHSWIRFYMLEKKGLLDYYSYNFDGPWTCYPDVLGKQFYWDGFYKEVGSQFIGSSPEFDFSIYTLCFISRPGKKCKISLGGHGLSIQTYVWTKSTYDNGKKFIATAYAES</sequence>
<feature type="signal peptide" evidence="17">
    <location>
        <begin position="1"/>
        <end position="18"/>
    </location>
</feature>
<dbReference type="Pfam" id="PF09412">
    <property type="entry name" value="XendoU"/>
    <property type="match status" value="1"/>
</dbReference>
<comment type="cofactor">
    <cofactor evidence="1 17">
        <name>Mn(2+)</name>
        <dbReference type="ChEBI" id="CHEBI:29035"/>
    </cofactor>
</comment>
<protein>
    <recommendedName>
        <fullName evidence="17">Protein endoU</fullName>
        <ecNumber evidence="17">4.6.1.-</ecNumber>
    </recommendedName>
</protein>
<evidence type="ECO:0000259" key="20">
    <source>
        <dbReference type="PROSITE" id="PS51959"/>
    </source>
</evidence>
<evidence type="ECO:0000256" key="16">
    <source>
        <dbReference type="ARBA" id="ARBA00048688"/>
    </source>
</evidence>
<evidence type="ECO:0000256" key="2">
    <source>
        <dbReference type="ARBA" id="ARBA00004613"/>
    </source>
</evidence>
<evidence type="ECO:0000256" key="9">
    <source>
        <dbReference type="ARBA" id="ARBA00022737"/>
    </source>
</evidence>
<dbReference type="AlphaFoldDB" id="A0A1L8HIC8"/>
<evidence type="ECO:0000256" key="14">
    <source>
        <dbReference type="ARBA" id="ARBA00023211"/>
    </source>
</evidence>
<keyword evidence="7 17" id="KW-0479">Metal-binding</keyword>
<dbReference type="PANTHER" id="PTHR12439:SF40">
    <property type="entry name" value="URIDYLATE-SPECIFIC ENDORIBONUCLEASE"/>
    <property type="match status" value="1"/>
</dbReference>
<keyword evidence="10 17" id="KW-0255">Endonuclease</keyword>
<keyword evidence="15" id="KW-0456">Lyase</keyword>
<keyword evidence="9" id="KW-0677">Repeat</keyword>
<feature type="domain" description="SMB" evidence="19">
    <location>
        <begin position="95"/>
        <end position="138"/>
    </location>
</feature>
<proteinExistence type="inferred from homology"/>
<keyword evidence="11 17" id="KW-0378">Hydrolase</keyword>
<comment type="subunit">
    <text evidence="4 17">Monomer.</text>
</comment>
<evidence type="ECO:0000313" key="23">
    <source>
        <dbReference type="Xenbase" id="XB-GENE-6486962"/>
    </source>
</evidence>
<dbReference type="SUPFAM" id="SSF90188">
    <property type="entry name" value="Somatomedin B domain"/>
    <property type="match status" value="2"/>
</dbReference>
<feature type="region of interest" description="Disordered" evidence="18">
    <location>
        <begin position="82"/>
        <end position="101"/>
    </location>
</feature>
<evidence type="ECO:0000256" key="11">
    <source>
        <dbReference type="ARBA" id="ARBA00022801"/>
    </source>
</evidence>
<feature type="chain" id="PRO_5035351949" description="Protein endoU" evidence="17">
    <location>
        <begin position="19"/>
        <end position="433"/>
    </location>
</feature>
<feature type="domain" description="SMB" evidence="19">
    <location>
        <begin position="27"/>
        <end position="70"/>
    </location>
</feature>
<evidence type="ECO:0000256" key="13">
    <source>
        <dbReference type="ARBA" id="ARBA00023157"/>
    </source>
</evidence>
<dbReference type="GO" id="GO:0016787">
    <property type="term" value="F:hydrolase activity"/>
    <property type="evidence" value="ECO:0007669"/>
    <property type="project" value="UniProtKB-KW"/>
</dbReference>
<evidence type="ECO:0000256" key="1">
    <source>
        <dbReference type="ARBA" id="ARBA00001936"/>
    </source>
</evidence>
<evidence type="ECO:0000313" key="22">
    <source>
        <dbReference type="RefSeq" id="XP_018103025.1"/>
    </source>
</evidence>
<comment type="subcellular location">
    <subcellularLocation>
        <location evidence="2">Secreted</location>
    </subcellularLocation>
</comment>
<dbReference type="GO" id="GO:0006955">
    <property type="term" value="P:immune response"/>
    <property type="evidence" value="ECO:0007669"/>
    <property type="project" value="InterPro"/>
</dbReference>
<dbReference type="STRING" id="8355.A0A1L8HIC8"/>
<keyword evidence="12 17" id="KW-0694">RNA-binding</keyword>
<dbReference type="GO" id="GO:0005044">
    <property type="term" value="F:scavenger receptor activity"/>
    <property type="evidence" value="ECO:0007669"/>
    <property type="project" value="InterPro"/>
</dbReference>
<evidence type="ECO:0000256" key="6">
    <source>
        <dbReference type="ARBA" id="ARBA00022722"/>
    </source>
</evidence>
<comment type="similarity">
    <text evidence="3 17">Belongs to the ENDOU family.</text>
</comment>
<evidence type="ECO:0000256" key="8">
    <source>
        <dbReference type="ARBA" id="ARBA00022729"/>
    </source>
</evidence>
<keyword evidence="21" id="KW-1185">Reference proteome</keyword>
<dbReference type="GO" id="GO:0046872">
    <property type="term" value="F:metal ion binding"/>
    <property type="evidence" value="ECO:0007669"/>
    <property type="project" value="UniProtKB-UniRule"/>
</dbReference>
<reference evidence="22" key="1">
    <citation type="submission" date="2025-08" db="UniProtKB">
        <authorList>
            <consortium name="RefSeq"/>
        </authorList>
    </citation>
    <scope>IDENTIFICATION</scope>
    <source>
        <strain evidence="22">J_2021</strain>
        <tissue evidence="22">Erythrocytes</tissue>
    </source>
</reference>
<dbReference type="InterPro" id="IPR037227">
    <property type="entry name" value="EndoU-like"/>
</dbReference>
<dbReference type="InterPro" id="IPR001212">
    <property type="entry name" value="Somatomedin_B_dom"/>
</dbReference>
<name>A0A1L8HIC8_XENLA</name>
<feature type="region of interest" description="Disordered" evidence="18">
    <location>
        <begin position="135"/>
        <end position="163"/>
    </location>
</feature>
<dbReference type="PROSITE" id="PS50958">
    <property type="entry name" value="SMB_2"/>
    <property type="match status" value="2"/>
</dbReference>
<dbReference type="GO" id="GO:0003723">
    <property type="term" value="F:RNA binding"/>
    <property type="evidence" value="ECO:0007669"/>
    <property type="project" value="UniProtKB-UniRule"/>
</dbReference>
<dbReference type="Gene3D" id="4.10.410.20">
    <property type="match status" value="2"/>
</dbReference>
<evidence type="ECO:0000256" key="12">
    <source>
        <dbReference type="ARBA" id="ARBA00022884"/>
    </source>
</evidence>
<dbReference type="Xenbase" id="XB-GENE-6486962">
    <property type="gene designation" value="endou.L"/>
</dbReference>
<dbReference type="GO" id="GO:0030247">
    <property type="term" value="F:polysaccharide binding"/>
    <property type="evidence" value="ECO:0007669"/>
    <property type="project" value="InterPro"/>
</dbReference>
<gene>
    <name evidence="22 23" type="primary">endou.L</name>
</gene>
<evidence type="ECO:0000256" key="17">
    <source>
        <dbReference type="RuleBase" id="RU367085"/>
    </source>
</evidence>
<dbReference type="CDD" id="cd21159">
    <property type="entry name" value="XendoU"/>
    <property type="match status" value="1"/>
</dbReference>
<dbReference type="PANTHER" id="PTHR12439">
    <property type="entry name" value="PLACENTAL PROTEIN 11-RELATED"/>
    <property type="match status" value="1"/>
</dbReference>
<dbReference type="RefSeq" id="XP_018103025.1">
    <property type="nucleotide sequence ID" value="XM_018247536.2"/>
</dbReference>
<dbReference type="CTD" id="108708628"/>
<dbReference type="SUPFAM" id="SSF142877">
    <property type="entry name" value="EndoU-like"/>
    <property type="match status" value="1"/>
</dbReference>
<feature type="compositionally biased region" description="Low complexity" evidence="18">
    <location>
        <begin position="143"/>
        <end position="163"/>
    </location>
</feature>
<dbReference type="GO" id="GO:0005576">
    <property type="term" value="C:extracellular region"/>
    <property type="evidence" value="ECO:0007669"/>
    <property type="project" value="UniProtKB-SubCell"/>
</dbReference>
<evidence type="ECO:0000256" key="3">
    <source>
        <dbReference type="ARBA" id="ARBA00010168"/>
    </source>
</evidence>
<dbReference type="OMA" id="PGRACHL"/>
<dbReference type="InterPro" id="IPR018998">
    <property type="entry name" value="EndoU_C"/>
</dbReference>
<evidence type="ECO:0000256" key="4">
    <source>
        <dbReference type="ARBA" id="ARBA00011245"/>
    </source>
</evidence>
<keyword evidence="14 17" id="KW-0464">Manganese</keyword>
<accession>A0A1L8HIC8</accession>
<dbReference type="Pfam" id="PF01033">
    <property type="entry name" value="Somatomedin_B"/>
    <property type="match status" value="2"/>
</dbReference>
<evidence type="ECO:0000313" key="21">
    <source>
        <dbReference type="Proteomes" id="UP000186698"/>
    </source>
</evidence>